<dbReference type="eggNOG" id="COG0708">
    <property type="taxonomic scope" value="Bacteria"/>
</dbReference>
<dbReference type="InterPro" id="IPR020848">
    <property type="entry name" value="AP_endonuclease_F1_CS"/>
</dbReference>
<protein>
    <submittedName>
        <fullName evidence="10">Exodeoxyribonuclease III Xth</fullName>
    </submittedName>
</protein>
<feature type="site" description="Interaction with DNA substrate" evidence="8">
    <location>
        <position position="251"/>
    </location>
</feature>
<evidence type="ECO:0000256" key="7">
    <source>
        <dbReference type="PIRSR" id="PIRSR604808-2"/>
    </source>
</evidence>
<feature type="binding site" evidence="7">
    <location>
        <position position="250"/>
    </location>
    <ligand>
        <name>Mg(2+)</name>
        <dbReference type="ChEBI" id="CHEBI:18420"/>
        <label>1</label>
    </ligand>
</feature>
<dbReference type="GO" id="GO:0046872">
    <property type="term" value="F:metal ion binding"/>
    <property type="evidence" value="ECO:0007669"/>
    <property type="project" value="UniProtKB-KW"/>
</dbReference>
<dbReference type="NCBIfam" id="TIGR00195">
    <property type="entry name" value="exoDNase_III"/>
    <property type="match status" value="1"/>
</dbReference>
<keyword evidence="7" id="KW-0464">Manganese</keyword>
<dbReference type="InterPro" id="IPR004808">
    <property type="entry name" value="AP_endonuc_1"/>
</dbReference>
<dbReference type="PROSITE" id="PS51435">
    <property type="entry name" value="AP_NUCLEASE_F1_4"/>
    <property type="match status" value="1"/>
</dbReference>
<keyword evidence="11" id="KW-1185">Reference proteome</keyword>
<feature type="binding site" evidence="7">
    <location>
        <position position="7"/>
    </location>
    <ligand>
        <name>Mg(2+)</name>
        <dbReference type="ChEBI" id="CHEBI:18420"/>
        <label>1</label>
    </ligand>
</feature>
<evidence type="ECO:0000256" key="8">
    <source>
        <dbReference type="PIRSR" id="PIRSR604808-3"/>
    </source>
</evidence>
<dbReference type="PANTHER" id="PTHR43250:SF2">
    <property type="entry name" value="EXODEOXYRIBONUCLEASE III"/>
    <property type="match status" value="1"/>
</dbReference>
<dbReference type="OrthoDB" id="9803914at2"/>
<feature type="binding site" evidence="7">
    <location>
        <position position="150"/>
    </location>
    <ligand>
        <name>Mg(2+)</name>
        <dbReference type="ChEBI" id="CHEBI:18420"/>
        <label>1</label>
    </ligand>
</feature>
<evidence type="ECO:0000256" key="3">
    <source>
        <dbReference type="ARBA" id="ARBA00022723"/>
    </source>
</evidence>
<dbReference type="CDD" id="cd09086">
    <property type="entry name" value="ExoIII-like_AP-endo"/>
    <property type="match status" value="1"/>
</dbReference>
<dbReference type="Gene3D" id="3.60.10.10">
    <property type="entry name" value="Endonuclease/exonuclease/phosphatase"/>
    <property type="match status" value="1"/>
</dbReference>
<dbReference type="InterPro" id="IPR005135">
    <property type="entry name" value="Endo/exonuclease/phosphatase"/>
</dbReference>
<dbReference type="GO" id="GO:0003677">
    <property type="term" value="F:DNA binding"/>
    <property type="evidence" value="ECO:0007669"/>
    <property type="project" value="InterPro"/>
</dbReference>
<evidence type="ECO:0000313" key="10">
    <source>
        <dbReference type="EMBL" id="EEG77988.1"/>
    </source>
</evidence>
<evidence type="ECO:0000313" key="11">
    <source>
        <dbReference type="Proteomes" id="UP000006443"/>
    </source>
</evidence>
<comment type="similarity">
    <text evidence="2">Belongs to the DNA repair enzymes AP/ExoA family.</text>
</comment>
<feature type="site" description="Important for catalytic activity" evidence="8">
    <location>
        <position position="219"/>
    </location>
</feature>
<evidence type="ECO:0000256" key="2">
    <source>
        <dbReference type="ARBA" id="ARBA00007092"/>
    </source>
</evidence>
<dbReference type="Proteomes" id="UP000006443">
    <property type="component" value="Unassembled WGS sequence"/>
</dbReference>
<feature type="domain" description="Endonuclease/exonuclease/phosphatase" evidence="9">
    <location>
        <begin position="4"/>
        <end position="251"/>
    </location>
</feature>
<accession>C0GFM8</accession>
<evidence type="ECO:0000256" key="4">
    <source>
        <dbReference type="ARBA" id="ARBA00022801"/>
    </source>
</evidence>
<comment type="cofactor">
    <cofactor evidence="1">
        <name>Mn(2+)</name>
        <dbReference type="ChEBI" id="CHEBI:29035"/>
    </cofactor>
</comment>
<dbReference type="GO" id="GO:0008311">
    <property type="term" value="F:double-stranded DNA 3'-5' DNA exonuclease activity"/>
    <property type="evidence" value="ECO:0007669"/>
    <property type="project" value="InterPro"/>
</dbReference>
<evidence type="ECO:0000256" key="6">
    <source>
        <dbReference type="PIRSR" id="PIRSR604808-1"/>
    </source>
</evidence>
<feature type="active site" description="Proton acceptor" evidence="6">
    <location>
        <position position="251"/>
    </location>
</feature>
<evidence type="ECO:0000256" key="1">
    <source>
        <dbReference type="ARBA" id="ARBA00001936"/>
    </source>
</evidence>
<proteinExistence type="inferred from homology"/>
<dbReference type="GO" id="GO:0006281">
    <property type="term" value="P:DNA repair"/>
    <property type="evidence" value="ECO:0007669"/>
    <property type="project" value="InterPro"/>
</dbReference>
<feature type="site" description="Transition state stabilizer" evidence="8">
    <location>
        <position position="150"/>
    </location>
</feature>
<dbReference type="NCBIfam" id="TIGR00633">
    <property type="entry name" value="xth"/>
    <property type="match status" value="1"/>
</dbReference>
<feature type="binding site" evidence="7">
    <location>
        <position position="36"/>
    </location>
    <ligand>
        <name>Mg(2+)</name>
        <dbReference type="ChEBI" id="CHEBI:18420"/>
        <label>1</label>
    </ligand>
</feature>
<name>C0GFM8_DETAL</name>
<keyword evidence="3 7" id="KW-0479">Metal-binding</keyword>
<keyword evidence="4" id="KW-0378">Hydrolase</keyword>
<dbReference type="PROSITE" id="PS00727">
    <property type="entry name" value="AP_NUCLEASE_F1_2"/>
    <property type="match status" value="1"/>
</dbReference>
<dbReference type="AlphaFoldDB" id="C0GFM8"/>
<comment type="caution">
    <text evidence="10">The sequence shown here is derived from an EMBL/GenBank/DDBJ whole genome shotgun (WGS) entry which is preliminary data.</text>
</comment>
<feature type="binding site" evidence="7">
    <location>
        <position position="251"/>
    </location>
    <ligand>
        <name>Mg(2+)</name>
        <dbReference type="ChEBI" id="CHEBI:18420"/>
        <label>1</label>
    </ligand>
</feature>
<dbReference type="RefSeq" id="WP_008515927.1">
    <property type="nucleotide sequence ID" value="NZ_ACJM01000005.1"/>
</dbReference>
<dbReference type="SUPFAM" id="SSF56219">
    <property type="entry name" value="DNase I-like"/>
    <property type="match status" value="1"/>
</dbReference>
<organism evidence="10 11">
    <name type="scientific">Dethiobacter alkaliphilus AHT 1</name>
    <dbReference type="NCBI Taxonomy" id="555088"/>
    <lineage>
        <taxon>Bacteria</taxon>
        <taxon>Bacillati</taxon>
        <taxon>Bacillota</taxon>
        <taxon>Dethiobacteria</taxon>
        <taxon>Dethiobacterales</taxon>
        <taxon>Dethiobacteraceae</taxon>
        <taxon>Dethiobacter</taxon>
    </lineage>
</organism>
<gene>
    <name evidence="10" type="ORF">DealDRAFT_1287</name>
</gene>
<dbReference type="InterPro" id="IPR037493">
    <property type="entry name" value="ExoIII-like"/>
</dbReference>
<dbReference type="Pfam" id="PF03372">
    <property type="entry name" value="Exo_endo_phos"/>
    <property type="match status" value="1"/>
</dbReference>
<dbReference type="PANTHER" id="PTHR43250">
    <property type="entry name" value="EXODEOXYRIBONUCLEASE III"/>
    <property type="match status" value="1"/>
</dbReference>
<dbReference type="GO" id="GO:0004519">
    <property type="term" value="F:endonuclease activity"/>
    <property type="evidence" value="ECO:0007669"/>
    <property type="project" value="InterPro"/>
</dbReference>
<dbReference type="InterPro" id="IPR036691">
    <property type="entry name" value="Endo/exonu/phosph_ase_sf"/>
</dbReference>
<feature type="binding site" evidence="7">
    <location>
        <position position="148"/>
    </location>
    <ligand>
        <name>Mg(2+)</name>
        <dbReference type="ChEBI" id="CHEBI:18420"/>
        <label>1</label>
    </ligand>
</feature>
<keyword evidence="5 7" id="KW-0460">Magnesium</keyword>
<dbReference type="STRING" id="555088.DealDRAFT_1287"/>
<comment type="cofactor">
    <cofactor evidence="7">
        <name>Mg(2+)</name>
        <dbReference type="ChEBI" id="CHEBI:18420"/>
    </cofactor>
    <cofactor evidence="7">
        <name>Mn(2+)</name>
        <dbReference type="ChEBI" id="CHEBI:29035"/>
    </cofactor>
    <text evidence="7">Probably binds two magnesium or manganese ions per subunit.</text>
</comment>
<evidence type="ECO:0000259" key="9">
    <source>
        <dbReference type="Pfam" id="PF03372"/>
    </source>
</evidence>
<reference evidence="10 11" key="1">
    <citation type="submission" date="2009-02" db="EMBL/GenBank/DDBJ databases">
        <title>Sequencing of the draft genome and assembly of Dethiobacter alkaliphilus AHT 1.</title>
        <authorList>
            <consortium name="US DOE Joint Genome Institute (JGI-PGF)"/>
            <person name="Lucas S."/>
            <person name="Copeland A."/>
            <person name="Lapidus A."/>
            <person name="Glavina del Rio T."/>
            <person name="Dalin E."/>
            <person name="Tice H."/>
            <person name="Bruce D."/>
            <person name="Goodwin L."/>
            <person name="Pitluck S."/>
            <person name="Larimer F."/>
            <person name="Land M.L."/>
            <person name="Hauser L."/>
            <person name="Muyzer G."/>
        </authorList>
    </citation>
    <scope>NUCLEOTIDE SEQUENCE [LARGE SCALE GENOMIC DNA]</scope>
    <source>
        <strain evidence="10 11">AHT 1</strain>
    </source>
</reference>
<feature type="active site" description="Proton donor/acceptor" evidence="6">
    <location>
        <position position="148"/>
    </location>
</feature>
<sequence>MKICTFNVNSVRAREELLLKWLEKRGTDIDVLCLQEIKVTDDKFPRQAFESLGYQCTVFGQQRYNGVAVCSKEGAQQVVTGFGDENWDQQKRIMHCRIGEVTVVNVYAPHGDLRGSEKYIYKQKWYRYFLEYLQRNFSPSDPLVVVGDLNVALEDLDVHDPKLLEDTVCTMPEERRWLQDVLDWGLVDSFRHLNPDAQSFTWWDYVGGAIWQDKGMRIDYILCSKPLAEKMAEVEVDLWPRRRRTPKPSDHAPVILSLNL</sequence>
<dbReference type="EMBL" id="ACJM01000005">
    <property type="protein sequence ID" value="EEG77988.1"/>
    <property type="molecule type" value="Genomic_DNA"/>
</dbReference>
<feature type="active site" evidence="6">
    <location>
        <position position="107"/>
    </location>
</feature>
<evidence type="ECO:0000256" key="5">
    <source>
        <dbReference type="ARBA" id="ARBA00022842"/>
    </source>
</evidence>